<dbReference type="Proteomes" id="UP000470384">
    <property type="component" value="Unassembled WGS sequence"/>
</dbReference>
<comment type="caution">
    <text evidence="4">The sequence shown here is derived from an EMBL/GenBank/DDBJ whole genome shotgun (WGS) entry which is preliminary data.</text>
</comment>
<evidence type="ECO:0000313" key="5">
    <source>
        <dbReference type="Proteomes" id="UP000470384"/>
    </source>
</evidence>
<dbReference type="PANTHER" id="PTHR43393:SF3">
    <property type="entry name" value="LYSINE DECARBOXYLASE-LIKE PROTEIN"/>
    <property type="match status" value="1"/>
</dbReference>
<sequence>MTTPPETQPPAPAGATKGHRNEAYTLASRDVDFLASDDLRAVRLQLELLKPELFLRREQINSTIAVFGGARILPPDVATARLAELEAGSADEAALARARKQVANARYYTEAVTFSKLVAEKLDSNGGHDFVIVTGGGPGIMEAANRGAQEAGRRSVGFNITLPHEQHPNAYASPELSFQFRYFAIRKMHFLLRARALVAFPGGYGTMDELFEVLTLVQTRKIIRMPIVLIGKEFWQRAIDFEFLVDELMLDHDCIELFSIVETAAEAVDIISDFYRQPGADETP</sequence>
<dbReference type="InterPro" id="IPR052341">
    <property type="entry name" value="LOG_family_nucleotidases"/>
</dbReference>
<protein>
    <recommendedName>
        <fullName evidence="3">AMP nucleosidase</fullName>
        <ecNumber evidence="2">3.2.2.4</ecNumber>
    </recommendedName>
    <alternativeName>
        <fullName evidence="3">AMP nucleosidase</fullName>
    </alternativeName>
</protein>
<reference evidence="4 5" key="1">
    <citation type="journal article" date="2016" name="Int. J. Syst. Evol. Microbiol.">
        <title>Pyruvatibacter mobilis gen. nov., sp. nov., a marine bacterium from the culture broth of Picochlorum sp. 122.</title>
        <authorList>
            <person name="Wang G."/>
            <person name="Tang M."/>
            <person name="Wu H."/>
            <person name="Dai S."/>
            <person name="Li T."/>
            <person name="Chen C."/>
            <person name="He H."/>
            <person name="Fan J."/>
            <person name="Xiang W."/>
            <person name="Li X."/>
        </authorList>
    </citation>
    <scope>NUCLEOTIDE SEQUENCE [LARGE SCALE GENOMIC DNA]</scope>
    <source>
        <strain evidence="4 5">GYP-11</strain>
    </source>
</reference>
<name>A0A845QEM7_9HYPH</name>
<dbReference type="Pfam" id="PF03641">
    <property type="entry name" value="Lysine_decarbox"/>
    <property type="match status" value="1"/>
</dbReference>
<evidence type="ECO:0000313" key="4">
    <source>
        <dbReference type="EMBL" id="NBG96650.1"/>
    </source>
</evidence>
<dbReference type="PANTHER" id="PTHR43393">
    <property type="entry name" value="CYTOKININ RIBOSIDE 5'-MONOPHOSPHATE PHOSPHORIBOHYDROLASE"/>
    <property type="match status" value="1"/>
</dbReference>
<keyword evidence="5" id="KW-1185">Reference proteome</keyword>
<dbReference type="RefSeq" id="WP_160588699.1">
    <property type="nucleotide sequence ID" value="NZ_BMHN01000001.1"/>
</dbReference>
<comment type="catalytic activity">
    <reaction evidence="1">
        <text>AMP + H2O = D-ribose 5-phosphate + adenine</text>
        <dbReference type="Rhea" id="RHEA:20129"/>
        <dbReference type="ChEBI" id="CHEBI:15377"/>
        <dbReference type="ChEBI" id="CHEBI:16708"/>
        <dbReference type="ChEBI" id="CHEBI:78346"/>
        <dbReference type="ChEBI" id="CHEBI:456215"/>
        <dbReference type="EC" id="3.2.2.4"/>
    </reaction>
</comment>
<dbReference type="GO" id="GO:0008714">
    <property type="term" value="F:AMP nucleosidase activity"/>
    <property type="evidence" value="ECO:0007669"/>
    <property type="project" value="UniProtKB-EC"/>
</dbReference>
<dbReference type="Gene3D" id="3.40.50.450">
    <property type="match status" value="1"/>
</dbReference>
<evidence type="ECO:0000256" key="2">
    <source>
        <dbReference type="ARBA" id="ARBA00011985"/>
    </source>
</evidence>
<evidence type="ECO:0000256" key="3">
    <source>
        <dbReference type="ARBA" id="ARBA00031983"/>
    </source>
</evidence>
<evidence type="ECO:0000256" key="1">
    <source>
        <dbReference type="ARBA" id="ARBA00000274"/>
    </source>
</evidence>
<accession>A0A845QEM7</accession>
<gene>
    <name evidence="4" type="ORF">GTQ45_12985</name>
</gene>
<dbReference type="InterPro" id="IPR031100">
    <property type="entry name" value="LOG_fam"/>
</dbReference>
<dbReference type="OrthoDB" id="9801098at2"/>
<dbReference type="EC" id="3.2.2.4" evidence="2"/>
<dbReference type="GeneID" id="300653845"/>
<dbReference type="EMBL" id="WXYQ01000011">
    <property type="protein sequence ID" value="NBG96650.1"/>
    <property type="molecule type" value="Genomic_DNA"/>
</dbReference>
<dbReference type="SUPFAM" id="SSF102405">
    <property type="entry name" value="MCP/YpsA-like"/>
    <property type="match status" value="1"/>
</dbReference>
<organism evidence="4 5">
    <name type="scientific">Pyruvatibacter mobilis</name>
    <dbReference type="NCBI Taxonomy" id="1712261"/>
    <lineage>
        <taxon>Bacteria</taxon>
        <taxon>Pseudomonadati</taxon>
        <taxon>Pseudomonadota</taxon>
        <taxon>Alphaproteobacteria</taxon>
        <taxon>Hyphomicrobiales</taxon>
        <taxon>Parvibaculaceae</taxon>
        <taxon>Pyruvatibacter</taxon>
    </lineage>
</organism>
<dbReference type="GO" id="GO:0005829">
    <property type="term" value="C:cytosol"/>
    <property type="evidence" value="ECO:0007669"/>
    <property type="project" value="TreeGrafter"/>
</dbReference>
<proteinExistence type="predicted"/>
<dbReference type="AlphaFoldDB" id="A0A845QEM7"/>